<dbReference type="PROSITE" id="PS50075">
    <property type="entry name" value="CARRIER"/>
    <property type="match status" value="1"/>
</dbReference>
<feature type="domain" description="Carrier" evidence="3">
    <location>
        <begin position="3"/>
        <end position="77"/>
    </location>
</feature>
<dbReference type="Pfam" id="PF00550">
    <property type="entry name" value="PP-binding"/>
    <property type="match status" value="1"/>
</dbReference>
<dbReference type="RefSeq" id="WP_189211455.1">
    <property type="nucleotide sequence ID" value="NZ_BMRB01000002.1"/>
</dbReference>
<sequence>MDTATTTRFLELFAEKAELTVDELDPGLTFDELGLDSLHLMEVALAVQKEYGVAIPEGDLHHEQTLREALDYLDARTR</sequence>
<protein>
    <recommendedName>
        <fullName evidence="3">Carrier domain-containing protein</fullName>
    </recommendedName>
</protein>
<proteinExistence type="predicted"/>
<name>A0A918LE66_9PSEU</name>
<dbReference type="InterPro" id="IPR009081">
    <property type="entry name" value="PP-bd_ACP"/>
</dbReference>
<keyword evidence="2" id="KW-0597">Phosphoprotein</keyword>
<dbReference type="AlphaFoldDB" id="A0A918LE66"/>
<evidence type="ECO:0000256" key="2">
    <source>
        <dbReference type="ARBA" id="ARBA00022553"/>
    </source>
</evidence>
<keyword evidence="5" id="KW-1185">Reference proteome</keyword>
<dbReference type="InterPro" id="IPR036736">
    <property type="entry name" value="ACP-like_sf"/>
</dbReference>
<evidence type="ECO:0000313" key="5">
    <source>
        <dbReference type="Proteomes" id="UP000660680"/>
    </source>
</evidence>
<dbReference type="SMART" id="SM00823">
    <property type="entry name" value="PKS_PP"/>
    <property type="match status" value="1"/>
</dbReference>
<dbReference type="EMBL" id="BMRB01000002">
    <property type="protein sequence ID" value="GGS37319.1"/>
    <property type="molecule type" value="Genomic_DNA"/>
</dbReference>
<dbReference type="Gene3D" id="1.10.1200.10">
    <property type="entry name" value="ACP-like"/>
    <property type="match status" value="1"/>
</dbReference>
<evidence type="ECO:0000313" key="4">
    <source>
        <dbReference type="EMBL" id="GGS37319.1"/>
    </source>
</evidence>
<gene>
    <name evidence="4" type="ORF">GCM10010171_35250</name>
</gene>
<reference evidence="4" key="1">
    <citation type="journal article" date="2014" name="Int. J. Syst. Evol. Microbiol.">
        <title>Complete genome sequence of Corynebacterium casei LMG S-19264T (=DSM 44701T), isolated from a smear-ripened cheese.</title>
        <authorList>
            <consortium name="US DOE Joint Genome Institute (JGI-PGF)"/>
            <person name="Walter F."/>
            <person name="Albersmeier A."/>
            <person name="Kalinowski J."/>
            <person name="Ruckert C."/>
        </authorList>
    </citation>
    <scope>NUCLEOTIDE SEQUENCE</scope>
    <source>
        <strain evidence="4">JCM 3276</strain>
    </source>
</reference>
<organism evidence="4 5">
    <name type="scientific">Actinokineospora fastidiosa</name>
    <dbReference type="NCBI Taxonomy" id="1816"/>
    <lineage>
        <taxon>Bacteria</taxon>
        <taxon>Bacillati</taxon>
        <taxon>Actinomycetota</taxon>
        <taxon>Actinomycetes</taxon>
        <taxon>Pseudonocardiales</taxon>
        <taxon>Pseudonocardiaceae</taxon>
        <taxon>Actinokineospora</taxon>
    </lineage>
</organism>
<reference evidence="4" key="2">
    <citation type="submission" date="2020-09" db="EMBL/GenBank/DDBJ databases">
        <authorList>
            <person name="Sun Q."/>
            <person name="Ohkuma M."/>
        </authorList>
    </citation>
    <scope>NUCLEOTIDE SEQUENCE</scope>
    <source>
        <strain evidence="4">JCM 3276</strain>
    </source>
</reference>
<keyword evidence="1" id="KW-0596">Phosphopantetheine</keyword>
<comment type="caution">
    <text evidence="4">The sequence shown here is derived from an EMBL/GenBank/DDBJ whole genome shotgun (WGS) entry which is preliminary data.</text>
</comment>
<dbReference type="GO" id="GO:0031177">
    <property type="term" value="F:phosphopantetheine binding"/>
    <property type="evidence" value="ECO:0007669"/>
    <property type="project" value="InterPro"/>
</dbReference>
<dbReference type="Proteomes" id="UP000660680">
    <property type="component" value="Unassembled WGS sequence"/>
</dbReference>
<dbReference type="SUPFAM" id="SSF47336">
    <property type="entry name" value="ACP-like"/>
    <property type="match status" value="1"/>
</dbReference>
<evidence type="ECO:0000256" key="1">
    <source>
        <dbReference type="ARBA" id="ARBA00022450"/>
    </source>
</evidence>
<evidence type="ECO:0000259" key="3">
    <source>
        <dbReference type="PROSITE" id="PS50075"/>
    </source>
</evidence>
<accession>A0A918LE66</accession>
<dbReference type="InterPro" id="IPR020806">
    <property type="entry name" value="PKS_PP-bd"/>
</dbReference>